<evidence type="ECO:0000313" key="1">
    <source>
        <dbReference type="EMBL" id="KAJ1083369.1"/>
    </source>
</evidence>
<sequence>MLCEWAENKNEASKCIWGILIKYGNIDRSKILAEIAAIESKLNKDVDQEMIRKFNPELKPKLSKLEETVKTRKALKFQCDRVDYERGQIFTFAKKFNHLRKQRLSERNRLGEEIVLGKGSVPALKWKLMWKKGQ</sequence>
<comment type="caution">
    <text evidence="1">The sequence shown here is derived from an EMBL/GenBank/DDBJ whole genome shotgun (WGS) entry which is preliminary data.</text>
</comment>
<accession>A0AAV7KYD0</accession>
<dbReference type="AlphaFoldDB" id="A0AAV7KYD0"/>
<gene>
    <name evidence="1" type="ORF">NDU88_003528</name>
</gene>
<dbReference type="EMBL" id="JANPWB010000016">
    <property type="protein sequence ID" value="KAJ1083369.1"/>
    <property type="molecule type" value="Genomic_DNA"/>
</dbReference>
<reference evidence="1" key="1">
    <citation type="journal article" date="2022" name="bioRxiv">
        <title>Sequencing and chromosome-scale assembly of the giantPleurodeles waltlgenome.</title>
        <authorList>
            <person name="Brown T."/>
            <person name="Elewa A."/>
            <person name="Iarovenko S."/>
            <person name="Subramanian E."/>
            <person name="Araus A.J."/>
            <person name="Petzold A."/>
            <person name="Susuki M."/>
            <person name="Suzuki K.-i.T."/>
            <person name="Hayashi T."/>
            <person name="Toyoda A."/>
            <person name="Oliveira C."/>
            <person name="Osipova E."/>
            <person name="Leigh N.D."/>
            <person name="Simon A."/>
            <person name="Yun M.H."/>
        </authorList>
    </citation>
    <scope>NUCLEOTIDE SEQUENCE</scope>
    <source>
        <strain evidence="1">20211129_DDA</strain>
        <tissue evidence="1">Liver</tissue>
    </source>
</reference>
<organism evidence="1 2">
    <name type="scientific">Pleurodeles waltl</name>
    <name type="common">Iberian ribbed newt</name>
    <dbReference type="NCBI Taxonomy" id="8319"/>
    <lineage>
        <taxon>Eukaryota</taxon>
        <taxon>Metazoa</taxon>
        <taxon>Chordata</taxon>
        <taxon>Craniata</taxon>
        <taxon>Vertebrata</taxon>
        <taxon>Euteleostomi</taxon>
        <taxon>Amphibia</taxon>
        <taxon>Batrachia</taxon>
        <taxon>Caudata</taxon>
        <taxon>Salamandroidea</taxon>
        <taxon>Salamandridae</taxon>
        <taxon>Pleurodelinae</taxon>
        <taxon>Pleurodeles</taxon>
    </lineage>
</organism>
<protein>
    <submittedName>
        <fullName evidence="1">Uncharacterized protein</fullName>
    </submittedName>
</protein>
<evidence type="ECO:0000313" key="2">
    <source>
        <dbReference type="Proteomes" id="UP001066276"/>
    </source>
</evidence>
<dbReference type="Proteomes" id="UP001066276">
    <property type="component" value="Chromosome 12"/>
</dbReference>
<keyword evidence="2" id="KW-1185">Reference proteome</keyword>
<name>A0AAV7KYD0_PLEWA</name>
<proteinExistence type="predicted"/>